<feature type="compositionally biased region" description="Basic and acidic residues" evidence="1">
    <location>
        <begin position="34"/>
        <end position="48"/>
    </location>
</feature>
<accession>A0A975DFV3</accession>
<dbReference type="RefSeq" id="WP_208841938.1">
    <property type="nucleotide sequence ID" value="NZ_CP072133.1"/>
</dbReference>
<organism evidence="2 3">
    <name type="scientific">Pseudoalteromonas xiamenensis</name>
    <dbReference type="NCBI Taxonomy" id="882626"/>
    <lineage>
        <taxon>Bacteria</taxon>
        <taxon>Pseudomonadati</taxon>
        <taxon>Pseudomonadota</taxon>
        <taxon>Gammaproteobacteria</taxon>
        <taxon>Alteromonadales</taxon>
        <taxon>Pseudoalteromonadaceae</taxon>
        <taxon>Pseudoalteromonas</taxon>
    </lineage>
</organism>
<protein>
    <submittedName>
        <fullName evidence="2">Uncharacterized protein</fullName>
    </submittedName>
</protein>
<reference evidence="2" key="1">
    <citation type="submission" date="2021-03" db="EMBL/GenBank/DDBJ databases">
        <title>Complete Genome of Pseudoalteromonas xiamenensis STKMTI.2, a new potential marine bacterium producing anti-Vibrio compounds.</title>
        <authorList>
            <person name="Handayani D.P."/>
            <person name="Isnansetyo A."/>
            <person name="Istiqomah I."/>
            <person name="Jumina J."/>
        </authorList>
    </citation>
    <scope>NUCLEOTIDE SEQUENCE</scope>
    <source>
        <strain evidence="2">STKMTI.2</strain>
    </source>
</reference>
<evidence type="ECO:0000313" key="2">
    <source>
        <dbReference type="EMBL" id="QTH70342.1"/>
    </source>
</evidence>
<dbReference type="KEGG" id="pxi:J5O05_09965"/>
<name>A0A975DFV3_9GAMM</name>
<evidence type="ECO:0000313" key="3">
    <source>
        <dbReference type="Proteomes" id="UP000664904"/>
    </source>
</evidence>
<feature type="region of interest" description="Disordered" evidence="1">
    <location>
        <begin position="28"/>
        <end position="48"/>
    </location>
</feature>
<dbReference type="AlphaFoldDB" id="A0A975DFV3"/>
<gene>
    <name evidence="2" type="ORF">J5O05_09965</name>
</gene>
<dbReference type="EMBL" id="CP072133">
    <property type="protein sequence ID" value="QTH70342.1"/>
    <property type="molecule type" value="Genomic_DNA"/>
</dbReference>
<evidence type="ECO:0000256" key="1">
    <source>
        <dbReference type="SAM" id="MobiDB-lite"/>
    </source>
</evidence>
<keyword evidence="3" id="KW-1185">Reference proteome</keyword>
<sequence>MFKLTLKKKSLKQLSDASLINAKHTHKIGGGLEDISHSTKTEPSRTQA</sequence>
<dbReference type="Proteomes" id="UP000664904">
    <property type="component" value="Chromosome"/>
</dbReference>
<proteinExistence type="predicted"/>